<dbReference type="GO" id="GO:0016020">
    <property type="term" value="C:membrane"/>
    <property type="evidence" value="ECO:0007669"/>
    <property type="project" value="UniProtKB-SubCell"/>
</dbReference>
<evidence type="ECO:0000256" key="7">
    <source>
        <dbReference type="ARBA" id="ARBA00023136"/>
    </source>
</evidence>
<evidence type="ECO:0000256" key="2">
    <source>
        <dbReference type="ARBA" id="ARBA00009749"/>
    </source>
</evidence>
<evidence type="ECO:0000256" key="6">
    <source>
        <dbReference type="ARBA" id="ARBA00022989"/>
    </source>
</evidence>
<dbReference type="PROSITE" id="PS51371">
    <property type="entry name" value="CBS"/>
    <property type="match status" value="1"/>
</dbReference>
<comment type="similarity">
    <text evidence="2">Belongs to the SLC41A transporter family.</text>
</comment>
<evidence type="ECO:0000256" key="8">
    <source>
        <dbReference type="SAM" id="Phobius"/>
    </source>
</evidence>
<dbReference type="NCBIfam" id="TIGR00400">
    <property type="entry name" value="mgtE"/>
    <property type="match status" value="1"/>
</dbReference>
<dbReference type="Gene3D" id="1.10.357.20">
    <property type="entry name" value="SLC41 divalent cation transporters, integral membrane domain"/>
    <property type="match status" value="1"/>
</dbReference>
<dbReference type="SUPFAM" id="SSF158791">
    <property type="entry name" value="MgtE N-terminal domain-like"/>
    <property type="match status" value="1"/>
</dbReference>
<name>A0A381ZMM9_9ZZZZ</name>
<dbReference type="InterPro" id="IPR038076">
    <property type="entry name" value="MgtE_N_sf"/>
</dbReference>
<evidence type="ECO:0000256" key="3">
    <source>
        <dbReference type="ARBA" id="ARBA00022448"/>
    </source>
</evidence>
<evidence type="ECO:0000313" key="10">
    <source>
        <dbReference type="EMBL" id="SVA90505.1"/>
    </source>
</evidence>
<feature type="transmembrane region" description="Helical" evidence="8">
    <location>
        <begin position="412"/>
        <end position="437"/>
    </location>
</feature>
<feature type="domain" description="CBS" evidence="9">
    <location>
        <begin position="228"/>
        <end position="285"/>
    </location>
</feature>
<feature type="transmembrane region" description="Helical" evidence="8">
    <location>
        <begin position="313"/>
        <end position="332"/>
    </location>
</feature>
<accession>A0A381ZMM9</accession>
<dbReference type="InterPro" id="IPR046342">
    <property type="entry name" value="CBS_dom_sf"/>
</dbReference>
<evidence type="ECO:0000256" key="1">
    <source>
        <dbReference type="ARBA" id="ARBA00004141"/>
    </source>
</evidence>
<dbReference type="PANTHER" id="PTHR43773:SF1">
    <property type="entry name" value="MAGNESIUM TRANSPORTER MGTE"/>
    <property type="match status" value="1"/>
</dbReference>
<keyword evidence="3" id="KW-0813">Transport</keyword>
<dbReference type="CDD" id="cd04606">
    <property type="entry name" value="CBS_pair_Mg_transporter"/>
    <property type="match status" value="1"/>
</dbReference>
<evidence type="ECO:0000256" key="4">
    <source>
        <dbReference type="ARBA" id="ARBA00022692"/>
    </source>
</evidence>
<organism evidence="10">
    <name type="scientific">marine metagenome</name>
    <dbReference type="NCBI Taxonomy" id="408172"/>
    <lineage>
        <taxon>unclassified sequences</taxon>
        <taxon>metagenomes</taxon>
        <taxon>ecological metagenomes</taxon>
    </lineage>
</organism>
<dbReference type="PANTHER" id="PTHR43773">
    <property type="entry name" value="MAGNESIUM TRANSPORTER MGTE"/>
    <property type="match status" value="1"/>
</dbReference>
<feature type="transmembrane region" description="Helical" evidence="8">
    <location>
        <begin position="338"/>
        <end position="363"/>
    </location>
</feature>
<dbReference type="EMBL" id="UINC01021925">
    <property type="protein sequence ID" value="SVA90505.1"/>
    <property type="molecule type" value="Genomic_DNA"/>
</dbReference>
<reference evidence="10" key="1">
    <citation type="submission" date="2018-05" db="EMBL/GenBank/DDBJ databases">
        <authorList>
            <person name="Lanie J.A."/>
            <person name="Ng W.-L."/>
            <person name="Kazmierczak K.M."/>
            <person name="Andrzejewski T.M."/>
            <person name="Davidsen T.M."/>
            <person name="Wayne K.J."/>
            <person name="Tettelin H."/>
            <person name="Glass J.I."/>
            <person name="Rusch D."/>
            <person name="Podicherti R."/>
            <person name="Tsui H.-C.T."/>
            <person name="Winkler M.E."/>
        </authorList>
    </citation>
    <scope>NUCLEOTIDE SEQUENCE</scope>
</reference>
<comment type="subcellular location">
    <subcellularLocation>
        <location evidence="1">Membrane</location>
        <topology evidence="1">Multi-pass membrane protein</topology>
    </subcellularLocation>
</comment>
<dbReference type="GO" id="GO:0015095">
    <property type="term" value="F:magnesium ion transmembrane transporter activity"/>
    <property type="evidence" value="ECO:0007669"/>
    <property type="project" value="InterPro"/>
</dbReference>
<dbReference type="InterPro" id="IPR000644">
    <property type="entry name" value="CBS_dom"/>
</dbReference>
<evidence type="ECO:0000259" key="9">
    <source>
        <dbReference type="PROSITE" id="PS51371"/>
    </source>
</evidence>
<dbReference type="SMART" id="SM00924">
    <property type="entry name" value="MgtE_N"/>
    <property type="match status" value="1"/>
</dbReference>
<dbReference type="SUPFAM" id="SSF161093">
    <property type="entry name" value="MgtE membrane domain-like"/>
    <property type="match status" value="1"/>
</dbReference>
<keyword evidence="6 8" id="KW-1133">Transmembrane helix</keyword>
<dbReference type="Gene3D" id="3.10.580.10">
    <property type="entry name" value="CBS-domain"/>
    <property type="match status" value="1"/>
</dbReference>
<feature type="non-terminal residue" evidence="10">
    <location>
        <position position="1"/>
    </location>
</feature>
<dbReference type="InterPro" id="IPR006668">
    <property type="entry name" value="Mg_transptr_MgtE_intracell_dom"/>
</dbReference>
<dbReference type="InterPro" id="IPR006669">
    <property type="entry name" value="MgtE_transporter"/>
</dbReference>
<dbReference type="InterPro" id="IPR006667">
    <property type="entry name" value="SLC41_membr_dom"/>
</dbReference>
<dbReference type="AlphaFoldDB" id="A0A381ZMM9"/>
<dbReference type="InterPro" id="IPR036739">
    <property type="entry name" value="SLC41_membr_dom_sf"/>
</dbReference>
<evidence type="ECO:0000256" key="5">
    <source>
        <dbReference type="ARBA" id="ARBA00022842"/>
    </source>
</evidence>
<feature type="non-terminal residue" evidence="10">
    <location>
        <position position="445"/>
    </location>
</feature>
<keyword evidence="7 8" id="KW-0472">Membrane</keyword>
<dbReference type="Gene3D" id="1.25.60.10">
    <property type="entry name" value="MgtE N-terminal domain-like"/>
    <property type="match status" value="1"/>
</dbReference>
<feature type="transmembrane region" description="Helical" evidence="8">
    <location>
        <begin position="384"/>
        <end position="406"/>
    </location>
</feature>
<proteinExistence type="inferred from homology"/>
<sequence length="445" mass="49448">VEVQIFSAAPIGFFMNAQNNTDHISNEDSSLDLNLKKLHLCIAKDNSSELIQFIKDLHNADIAEIIQNLDDDSRLEFIKRIKENFDPEILTYLNESIREEIVELLDIKQLATNASELDVDDAVDVIEDLEESDQEAFLDNLPESERKLIEEGLNYPEDSAGRLMQRKFVSVSDEWNVGEAIDFLRTNTKELPEDFYEIYLTSNDNKISGIVPLGRLMGSNRIIKLENIKHKITRTVNVFTDQEEVAYQFNKYAMVSAPVVNEDNVIIGSVTVDDVVDVIEEEREEDILKLGGVGQADIYDAVIDTTKSRFSWLLVNLLTAVIASIVIGFFQASIEKVVALAVLMPIVASMGGNAGTQTLTVSVRALAMKELTAANAFKIVTKETFVGSINGFIFALIIGFLSAYWFNDTLLGFVIALAMILNLIIAGLAGTLIPLTLNKFNIDPA</sequence>
<keyword evidence="5" id="KW-0460">Magnesium</keyword>
<dbReference type="Pfam" id="PF00571">
    <property type="entry name" value="CBS"/>
    <property type="match status" value="1"/>
</dbReference>
<gene>
    <name evidence="10" type="ORF">METZ01_LOCUS143359</name>
</gene>
<dbReference type="Pfam" id="PF01769">
    <property type="entry name" value="MgtE"/>
    <property type="match status" value="1"/>
</dbReference>
<dbReference type="SUPFAM" id="SSF54631">
    <property type="entry name" value="CBS-domain pair"/>
    <property type="match status" value="1"/>
</dbReference>
<dbReference type="Pfam" id="PF03448">
    <property type="entry name" value="MgtE_N"/>
    <property type="match status" value="1"/>
</dbReference>
<keyword evidence="4 8" id="KW-0812">Transmembrane</keyword>
<protein>
    <recommendedName>
        <fullName evidence="9">CBS domain-containing protein</fullName>
    </recommendedName>
</protein>